<sequence length="175" mass="20414">MLKDISNFDNLSDYHGIFNAALLADIIIIFLLYYTKVFGAPETLKEWYEKYRLSAVIADVFILIIGMILGRIFYKKLFNKWNFIKFSLLILVIQIIHDLLFYFLIIKPISPDTNNMLSLFKRYADEVSYGAVLGDSFMMFITVLFSSIFANLSTNHNIILSVILMYILPYILYTK</sequence>
<organism evidence="2">
    <name type="scientific">Megaviridae environmental sample</name>
    <dbReference type="NCBI Taxonomy" id="1737588"/>
    <lineage>
        <taxon>Viruses</taxon>
        <taxon>Varidnaviria</taxon>
        <taxon>Bamfordvirae</taxon>
        <taxon>Nucleocytoviricota</taxon>
        <taxon>Megaviricetes</taxon>
        <taxon>Imitervirales</taxon>
        <taxon>Mimiviridae</taxon>
        <taxon>environmental samples</taxon>
    </lineage>
</organism>
<accession>A0A5J6VKL4</accession>
<keyword evidence="1" id="KW-0812">Transmembrane</keyword>
<feature type="transmembrane region" description="Helical" evidence="1">
    <location>
        <begin position="55"/>
        <end position="74"/>
    </location>
</feature>
<feature type="transmembrane region" description="Helical" evidence="1">
    <location>
        <begin position="127"/>
        <end position="150"/>
    </location>
</feature>
<feature type="transmembrane region" description="Helical" evidence="1">
    <location>
        <begin position="16"/>
        <end position="34"/>
    </location>
</feature>
<proteinExistence type="predicted"/>
<protein>
    <submittedName>
        <fullName evidence="2">Uncharacterized protein</fullName>
    </submittedName>
</protein>
<keyword evidence="1" id="KW-0472">Membrane</keyword>
<evidence type="ECO:0000256" key="1">
    <source>
        <dbReference type="SAM" id="Phobius"/>
    </source>
</evidence>
<reference evidence="2" key="1">
    <citation type="journal article" date="2019" name="Philos. Trans. R. Soc. Lond., B, Biol. Sci.">
        <title>Targeted metagenomic recovery of four divergent viruses reveals shared and distinctive characteristics of giant viruses of marine eukaryotes.</title>
        <authorList>
            <person name="Needham D.M."/>
            <person name="Poirier C."/>
            <person name="Hehenberger E."/>
            <person name="Jimenez V."/>
            <person name="Swalwell J.E."/>
            <person name="Santoro A.E."/>
            <person name="Worden A.Z."/>
        </authorList>
    </citation>
    <scope>NUCLEOTIDE SEQUENCE</scope>
    <source>
        <strain evidence="2">MPacV-611</strain>
    </source>
</reference>
<feature type="transmembrane region" description="Helical" evidence="1">
    <location>
        <begin position="86"/>
        <end position="106"/>
    </location>
</feature>
<evidence type="ECO:0000313" key="2">
    <source>
        <dbReference type="EMBL" id="QFG74612.1"/>
    </source>
</evidence>
<name>A0A5J6VKL4_9VIRU</name>
<dbReference type="EMBL" id="MN448289">
    <property type="protein sequence ID" value="QFG74612.1"/>
    <property type="molecule type" value="Genomic_DNA"/>
</dbReference>
<feature type="transmembrane region" description="Helical" evidence="1">
    <location>
        <begin position="156"/>
        <end position="173"/>
    </location>
</feature>
<keyword evidence="1" id="KW-1133">Transmembrane helix</keyword>